<proteinExistence type="predicted"/>
<dbReference type="SUPFAM" id="SSF53098">
    <property type="entry name" value="Ribonuclease H-like"/>
    <property type="match status" value="1"/>
</dbReference>
<dbReference type="EMBL" id="JAYMYS010000016">
    <property type="protein sequence ID" value="KAK7379807.1"/>
    <property type="molecule type" value="Genomic_DNA"/>
</dbReference>
<evidence type="ECO:0000313" key="4">
    <source>
        <dbReference type="Proteomes" id="UP001386955"/>
    </source>
</evidence>
<reference evidence="3 4" key="1">
    <citation type="submission" date="2024-01" db="EMBL/GenBank/DDBJ databases">
        <title>The genomes of 5 underutilized Papilionoideae crops provide insights into root nodulation and disease resistanc.</title>
        <authorList>
            <person name="Jiang F."/>
        </authorList>
    </citation>
    <scope>NUCLEOTIDE SEQUENCE [LARGE SCALE GENOMIC DNA]</scope>
    <source>
        <strain evidence="3">DUOXIRENSHENG_FW03</strain>
        <tissue evidence="3">Leaves</tissue>
    </source>
</reference>
<keyword evidence="4" id="KW-1185">Reference proteome</keyword>
<organism evidence="3 4">
    <name type="scientific">Psophocarpus tetragonolobus</name>
    <name type="common">Winged bean</name>
    <name type="synonym">Dolichos tetragonolobus</name>
    <dbReference type="NCBI Taxonomy" id="3891"/>
    <lineage>
        <taxon>Eukaryota</taxon>
        <taxon>Viridiplantae</taxon>
        <taxon>Streptophyta</taxon>
        <taxon>Embryophyta</taxon>
        <taxon>Tracheophyta</taxon>
        <taxon>Spermatophyta</taxon>
        <taxon>Magnoliopsida</taxon>
        <taxon>eudicotyledons</taxon>
        <taxon>Gunneridae</taxon>
        <taxon>Pentapetalae</taxon>
        <taxon>rosids</taxon>
        <taxon>fabids</taxon>
        <taxon>Fabales</taxon>
        <taxon>Fabaceae</taxon>
        <taxon>Papilionoideae</taxon>
        <taxon>50 kb inversion clade</taxon>
        <taxon>NPAAA clade</taxon>
        <taxon>indigoferoid/millettioid clade</taxon>
        <taxon>Phaseoleae</taxon>
        <taxon>Psophocarpus</taxon>
    </lineage>
</organism>
<feature type="domain" description="HAT C-terminal dimerisation" evidence="2">
    <location>
        <begin position="9"/>
        <end position="76"/>
    </location>
</feature>
<dbReference type="InterPro" id="IPR012337">
    <property type="entry name" value="RNaseH-like_sf"/>
</dbReference>
<feature type="region of interest" description="Disordered" evidence="1">
    <location>
        <begin position="156"/>
        <end position="182"/>
    </location>
</feature>
<dbReference type="GO" id="GO:0046983">
    <property type="term" value="F:protein dimerization activity"/>
    <property type="evidence" value="ECO:0007669"/>
    <property type="project" value="InterPro"/>
</dbReference>
<sequence>MEDAKESRKAIQPGEWWEMFGDGTPELKRFAICVLSLTCSSSGCERNWSSFEMVHTKRRNRLHQKTMNDLVYVMYNLKLKSKQTKKTMTLPFEEIESDDEWITEDGYNDEIQLEDPQGQAVGDGENVELAGNVGGSSTDPIADAFDLDNLVLREPDDDDAQSEEDNFEDDNDCNDDLGDVQTPNHISVTFESLNLFQLQTVIPQWPAEQPTD</sequence>
<dbReference type="Proteomes" id="UP001386955">
    <property type="component" value="Unassembled WGS sequence"/>
</dbReference>
<evidence type="ECO:0000256" key="1">
    <source>
        <dbReference type="SAM" id="MobiDB-lite"/>
    </source>
</evidence>
<dbReference type="PANTHER" id="PTHR32166">
    <property type="entry name" value="OSJNBA0013A04.12 PROTEIN"/>
    <property type="match status" value="1"/>
</dbReference>
<comment type="caution">
    <text evidence="3">The sequence shown here is derived from an EMBL/GenBank/DDBJ whole genome shotgun (WGS) entry which is preliminary data.</text>
</comment>
<accession>A0AAN9NZ72</accession>
<gene>
    <name evidence="3" type="ORF">VNO78_34329</name>
</gene>
<dbReference type="PANTHER" id="PTHR32166:SF122">
    <property type="entry name" value="OS09G0499600 PROTEIN"/>
    <property type="match status" value="1"/>
</dbReference>
<name>A0AAN9NZ72_PSOTE</name>
<dbReference type="InterPro" id="IPR008906">
    <property type="entry name" value="HATC_C_dom"/>
</dbReference>
<dbReference type="AlphaFoldDB" id="A0AAN9NZ72"/>
<feature type="compositionally biased region" description="Acidic residues" evidence="1">
    <location>
        <begin position="156"/>
        <end position="178"/>
    </location>
</feature>
<protein>
    <recommendedName>
        <fullName evidence="2">HAT C-terminal dimerisation domain-containing protein</fullName>
    </recommendedName>
</protein>
<evidence type="ECO:0000259" key="2">
    <source>
        <dbReference type="Pfam" id="PF05699"/>
    </source>
</evidence>
<evidence type="ECO:0000313" key="3">
    <source>
        <dbReference type="EMBL" id="KAK7379807.1"/>
    </source>
</evidence>
<dbReference type="Pfam" id="PF05699">
    <property type="entry name" value="Dimer_Tnp_hAT"/>
    <property type="match status" value="1"/>
</dbReference>